<organism evidence="2">
    <name type="scientific">Drosophila persimilis</name>
    <name type="common">Fruit fly</name>
    <dbReference type="NCBI Taxonomy" id="7234"/>
    <lineage>
        <taxon>Eukaryota</taxon>
        <taxon>Metazoa</taxon>
        <taxon>Ecdysozoa</taxon>
        <taxon>Arthropoda</taxon>
        <taxon>Hexapoda</taxon>
        <taxon>Insecta</taxon>
        <taxon>Pterygota</taxon>
        <taxon>Neoptera</taxon>
        <taxon>Endopterygota</taxon>
        <taxon>Diptera</taxon>
        <taxon>Brachycera</taxon>
        <taxon>Muscomorpha</taxon>
        <taxon>Ephydroidea</taxon>
        <taxon>Drosophilidae</taxon>
        <taxon>Drosophila</taxon>
        <taxon>Sophophora</taxon>
    </lineage>
</organism>
<reference evidence="1 2" key="1">
    <citation type="journal article" date="2007" name="Nature">
        <title>Evolution of genes and genomes on the Drosophila phylogeny.</title>
        <authorList>
            <consortium name="Drosophila 12 Genomes Consortium"/>
            <person name="Clark A.G."/>
            <person name="Eisen M.B."/>
            <person name="Smith D.R."/>
            <person name="Bergman C.M."/>
            <person name="Oliver B."/>
            <person name="Markow T.A."/>
            <person name="Kaufman T.C."/>
            <person name="Kellis M."/>
            <person name="Gelbart W."/>
            <person name="Iyer V.N."/>
            <person name="Pollard D.A."/>
            <person name="Sackton T.B."/>
            <person name="Larracuente A.M."/>
            <person name="Singh N.D."/>
            <person name="Abad J.P."/>
            <person name="Abt D.N."/>
            <person name="Adryan B."/>
            <person name="Aguade M."/>
            <person name="Akashi H."/>
            <person name="Anderson W.W."/>
            <person name="Aquadro C.F."/>
            <person name="Ardell D.H."/>
            <person name="Arguello R."/>
            <person name="Artieri C.G."/>
            <person name="Barbash D.A."/>
            <person name="Barker D."/>
            <person name="Barsanti P."/>
            <person name="Batterham P."/>
            <person name="Batzoglou S."/>
            <person name="Begun D."/>
            <person name="Bhutkar A."/>
            <person name="Blanco E."/>
            <person name="Bosak S.A."/>
            <person name="Bradley R.K."/>
            <person name="Brand A.D."/>
            <person name="Brent M.R."/>
            <person name="Brooks A.N."/>
            <person name="Brown R.H."/>
            <person name="Butlin R.K."/>
            <person name="Caggese C."/>
            <person name="Calvi B.R."/>
            <person name="Bernardo de Carvalho A."/>
            <person name="Caspi A."/>
            <person name="Castrezana S."/>
            <person name="Celniker S.E."/>
            <person name="Chang J.L."/>
            <person name="Chapple C."/>
            <person name="Chatterji S."/>
            <person name="Chinwalla A."/>
            <person name="Civetta A."/>
            <person name="Clifton S.W."/>
            <person name="Comeron J.M."/>
            <person name="Costello J.C."/>
            <person name="Coyne J.A."/>
            <person name="Daub J."/>
            <person name="David R.G."/>
            <person name="Delcher A.L."/>
            <person name="Delehaunty K."/>
            <person name="Do C.B."/>
            <person name="Ebling H."/>
            <person name="Edwards K."/>
            <person name="Eickbush T."/>
            <person name="Evans J.D."/>
            <person name="Filipski A."/>
            <person name="Findeiss S."/>
            <person name="Freyhult E."/>
            <person name="Fulton L."/>
            <person name="Fulton R."/>
            <person name="Garcia A.C."/>
            <person name="Gardiner A."/>
            <person name="Garfield D.A."/>
            <person name="Garvin B.E."/>
            <person name="Gibson G."/>
            <person name="Gilbert D."/>
            <person name="Gnerre S."/>
            <person name="Godfrey J."/>
            <person name="Good R."/>
            <person name="Gotea V."/>
            <person name="Gravely B."/>
            <person name="Greenberg A.J."/>
            <person name="Griffiths-Jones S."/>
            <person name="Gross S."/>
            <person name="Guigo R."/>
            <person name="Gustafson E.A."/>
            <person name="Haerty W."/>
            <person name="Hahn M.W."/>
            <person name="Halligan D.L."/>
            <person name="Halpern A.L."/>
            <person name="Halter G.M."/>
            <person name="Han M.V."/>
            <person name="Heger A."/>
            <person name="Hillier L."/>
            <person name="Hinrichs A.S."/>
            <person name="Holmes I."/>
            <person name="Hoskins R.A."/>
            <person name="Hubisz M.J."/>
            <person name="Hultmark D."/>
            <person name="Huntley M.A."/>
            <person name="Jaffe D.B."/>
            <person name="Jagadeeshan S."/>
            <person name="Jeck W.R."/>
            <person name="Johnson J."/>
            <person name="Jones C.D."/>
            <person name="Jordan W.C."/>
            <person name="Karpen G.H."/>
            <person name="Kataoka E."/>
            <person name="Keightley P.D."/>
            <person name="Kheradpour P."/>
            <person name="Kirkness E.F."/>
            <person name="Koerich L.B."/>
            <person name="Kristiansen K."/>
            <person name="Kudrna D."/>
            <person name="Kulathinal R.J."/>
            <person name="Kumar S."/>
            <person name="Kwok R."/>
            <person name="Lander E."/>
            <person name="Langley C.H."/>
            <person name="Lapoint R."/>
            <person name="Lazzaro B.P."/>
            <person name="Lee S.J."/>
            <person name="Levesque L."/>
            <person name="Li R."/>
            <person name="Lin C.F."/>
            <person name="Lin M.F."/>
            <person name="Lindblad-Toh K."/>
            <person name="Llopart A."/>
            <person name="Long M."/>
            <person name="Low L."/>
            <person name="Lozovsky E."/>
            <person name="Lu J."/>
            <person name="Luo M."/>
            <person name="Machado C.A."/>
            <person name="Makalowski W."/>
            <person name="Marzo M."/>
            <person name="Matsuda M."/>
            <person name="Matzkin L."/>
            <person name="McAllister B."/>
            <person name="McBride C.S."/>
            <person name="McKernan B."/>
            <person name="McKernan K."/>
            <person name="Mendez-Lago M."/>
            <person name="Minx P."/>
            <person name="Mollenhauer M.U."/>
            <person name="Montooth K."/>
            <person name="Mount S.M."/>
            <person name="Mu X."/>
            <person name="Myers E."/>
            <person name="Negre B."/>
            <person name="Newfeld S."/>
            <person name="Nielsen R."/>
            <person name="Noor M.A."/>
            <person name="O'Grady P."/>
            <person name="Pachter L."/>
            <person name="Papaceit M."/>
            <person name="Parisi M.J."/>
            <person name="Parisi M."/>
            <person name="Parts L."/>
            <person name="Pedersen J.S."/>
            <person name="Pesole G."/>
            <person name="Phillippy A.M."/>
            <person name="Ponting C.P."/>
            <person name="Pop M."/>
            <person name="Porcelli D."/>
            <person name="Powell J.R."/>
            <person name="Prohaska S."/>
            <person name="Pruitt K."/>
            <person name="Puig M."/>
            <person name="Quesneville H."/>
            <person name="Ram K.R."/>
            <person name="Rand D."/>
            <person name="Rasmussen M.D."/>
            <person name="Reed L.K."/>
            <person name="Reenan R."/>
            <person name="Reily A."/>
            <person name="Remington K.A."/>
            <person name="Rieger T.T."/>
            <person name="Ritchie M.G."/>
            <person name="Robin C."/>
            <person name="Rogers Y.H."/>
            <person name="Rohde C."/>
            <person name="Rozas J."/>
            <person name="Rubenfield M.J."/>
            <person name="Ruiz A."/>
            <person name="Russo S."/>
            <person name="Salzberg S.L."/>
            <person name="Sanchez-Gracia A."/>
            <person name="Saranga D.J."/>
            <person name="Sato H."/>
            <person name="Schaeffer S.W."/>
            <person name="Schatz M.C."/>
            <person name="Schlenke T."/>
            <person name="Schwartz R."/>
            <person name="Segarra C."/>
            <person name="Singh R.S."/>
            <person name="Sirot L."/>
            <person name="Sirota M."/>
            <person name="Sisneros N.B."/>
            <person name="Smith C.D."/>
            <person name="Smith T.F."/>
            <person name="Spieth J."/>
            <person name="Stage D.E."/>
            <person name="Stark A."/>
            <person name="Stephan W."/>
            <person name="Strausberg R.L."/>
            <person name="Strempel S."/>
            <person name="Sturgill D."/>
            <person name="Sutton G."/>
            <person name="Sutton G.G."/>
            <person name="Tao W."/>
            <person name="Teichmann S."/>
            <person name="Tobari Y.N."/>
            <person name="Tomimura Y."/>
            <person name="Tsolas J.M."/>
            <person name="Valente V.L."/>
            <person name="Venter E."/>
            <person name="Venter J.C."/>
            <person name="Vicario S."/>
            <person name="Vieira F.G."/>
            <person name="Vilella A.J."/>
            <person name="Villasante A."/>
            <person name="Walenz B."/>
            <person name="Wang J."/>
            <person name="Wasserman M."/>
            <person name="Watts T."/>
            <person name="Wilson D."/>
            <person name="Wilson R.K."/>
            <person name="Wing R.A."/>
            <person name="Wolfner M.F."/>
            <person name="Wong A."/>
            <person name="Wong G.K."/>
            <person name="Wu C.I."/>
            <person name="Wu G."/>
            <person name="Yamamoto D."/>
            <person name="Yang H.P."/>
            <person name="Yang S.P."/>
            <person name="Yorke J.A."/>
            <person name="Yoshida K."/>
            <person name="Zdobnov E."/>
            <person name="Zhang P."/>
            <person name="Zhang Y."/>
            <person name="Zimin A.V."/>
            <person name="Baldwin J."/>
            <person name="Abdouelleil A."/>
            <person name="Abdulkadir J."/>
            <person name="Abebe A."/>
            <person name="Abera B."/>
            <person name="Abreu J."/>
            <person name="Acer S.C."/>
            <person name="Aftuck L."/>
            <person name="Alexander A."/>
            <person name="An P."/>
            <person name="Anderson E."/>
            <person name="Anderson S."/>
            <person name="Arachi H."/>
            <person name="Azer M."/>
            <person name="Bachantsang P."/>
            <person name="Barry A."/>
            <person name="Bayul T."/>
            <person name="Berlin A."/>
            <person name="Bessette D."/>
            <person name="Bloom T."/>
            <person name="Blye J."/>
            <person name="Boguslavskiy L."/>
            <person name="Bonnet C."/>
            <person name="Boukhgalter B."/>
            <person name="Bourzgui I."/>
            <person name="Brown A."/>
            <person name="Cahill P."/>
            <person name="Channer S."/>
            <person name="Cheshatsang Y."/>
            <person name="Chuda L."/>
            <person name="Citroen M."/>
            <person name="Collymore A."/>
            <person name="Cooke P."/>
            <person name="Costello M."/>
            <person name="D'Aco K."/>
            <person name="Daza R."/>
            <person name="De Haan G."/>
            <person name="DeGray S."/>
            <person name="DeMaso C."/>
            <person name="Dhargay N."/>
            <person name="Dooley K."/>
            <person name="Dooley E."/>
            <person name="Doricent M."/>
            <person name="Dorje P."/>
            <person name="Dorjee K."/>
            <person name="Dupes A."/>
            <person name="Elong R."/>
            <person name="Falk J."/>
            <person name="Farina A."/>
            <person name="Faro S."/>
            <person name="Ferguson D."/>
            <person name="Fisher S."/>
            <person name="Foley C.D."/>
            <person name="Franke A."/>
            <person name="Friedrich D."/>
            <person name="Gadbois L."/>
            <person name="Gearin G."/>
            <person name="Gearin C.R."/>
            <person name="Giannoukos G."/>
            <person name="Goode T."/>
            <person name="Graham J."/>
            <person name="Grandbois E."/>
            <person name="Grewal S."/>
            <person name="Gyaltsen K."/>
            <person name="Hafez N."/>
            <person name="Hagos B."/>
            <person name="Hall J."/>
            <person name="Henson C."/>
            <person name="Hollinger A."/>
            <person name="Honan T."/>
            <person name="Huard M.D."/>
            <person name="Hughes L."/>
            <person name="Hurhula B."/>
            <person name="Husby M.E."/>
            <person name="Kamat A."/>
            <person name="Kanga B."/>
            <person name="Kashin S."/>
            <person name="Khazanovich D."/>
            <person name="Kisner P."/>
            <person name="Lance K."/>
            <person name="Lara M."/>
            <person name="Lee W."/>
            <person name="Lennon N."/>
            <person name="Letendre F."/>
            <person name="LeVine R."/>
            <person name="Lipovsky A."/>
            <person name="Liu X."/>
            <person name="Liu J."/>
            <person name="Liu S."/>
            <person name="Lokyitsang T."/>
            <person name="Lokyitsang Y."/>
            <person name="Lubonja R."/>
            <person name="Lui A."/>
            <person name="MacDonald P."/>
            <person name="Magnisalis V."/>
            <person name="Maru K."/>
            <person name="Matthews C."/>
            <person name="McCusker W."/>
            <person name="McDonough S."/>
            <person name="Mehta T."/>
            <person name="Meldrim J."/>
            <person name="Meneus L."/>
            <person name="Mihai O."/>
            <person name="Mihalev A."/>
            <person name="Mihova T."/>
            <person name="Mittelman R."/>
            <person name="Mlenga V."/>
            <person name="Montmayeur A."/>
            <person name="Mulrain L."/>
            <person name="Navidi A."/>
            <person name="Naylor J."/>
            <person name="Negash T."/>
            <person name="Nguyen T."/>
            <person name="Nguyen N."/>
            <person name="Nicol R."/>
            <person name="Norbu C."/>
            <person name="Norbu N."/>
            <person name="Novod N."/>
            <person name="O'Neill B."/>
            <person name="Osman S."/>
            <person name="Markiewicz E."/>
            <person name="Oyono O.L."/>
            <person name="Patti C."/>
            <person name="Phunkhang P."/>
            <person name="Pierre F."/>
            <person name="Priest M."/>
            <person name="Raghuraman S."/>
            <person name="Rege F."/>
            <person name="Reyes R."/>
            <person name="Rise C."/>
            <person name="Rogov P."/>
            <person name="Ross K."/>
            <person name="Ryan E."/>
            <person name="Settipalli S."/>
            <person name="Shea T."/>
            <person name="Sherpa N."/>
            <person name="Shi L."/>
            <person name="Shih D."/>
            <person name="Sparrow T."/>
            <person name="Spaulding J."/>
            <person name="Stalker J."/>
            <person name="Stange-Thomann N."/>
            <person name="Stavropoulos S."/>
            <person name="Stone C."/>
            <person name="Strader C."/>
            <person name="Tesfaye S."/>
            <person name="Thomson T."/>
            <person name="Thoulutsang Y."/>
            <person name="Thoulutsang D."/>
            <person name="Topham K."/>
            <person name="Topping I."/>
            <person name="Tsamla T."/>
            <person name="Vassiliev H."/>
            <person name="Vo A."/>
            <person name="Wangchuk T."/>
            <person name="Wangdi T."/>
            <person name="Weiand M."/>
            <person name="Wilkinson J."/>
            <person name="Wilson A."/>
            <person name="Yadav S."/>
            <person name="Young G."/>
            <person name="Yu Q."/>
            <person name="Zembek L."/>
            <person name="Zhong D."/>
            <person name="Zimmer A."/>
            <person name="Zwirko Z."/>
            <person name="Jaffe D.B."/>
            <person name="Alvarez P."/>
            <person name="Brockman W."/>
            <person name="Butler J."/>
            <person name="Chin C."/>
            <person name="Gnerre S."/>
            <person name="Grabherr M."/>
            <person name="Kleber M."/>
            <person name="Mauceli E."/>
            <person name="MacCallum I."/>
        </authorList>
    </citation>
    <scope>NUCLEOTIDE SEQUENCE [LARGE SCALE GENOMIC DNA]</scope>
    <source>
        <strain evidence="2">MSH-3 / Tucson 14011-0111.49</strain>
    </source>
</reference>
<dbReference type="EMBL" id="CH479263">
    <property type="protein sequence ID" value="EDW39487.1"/>
    <property type="molecule type" value="Genomic_DNA"/>
</dbReference>
<evidence type="ECO:0000313" key="2">
    <source>
        <dbReference type="Proteomes" id="UP000008744"/>
    </source>
</evidence>
<dbReference type="HOGENOM" id="CLU_2869962_0_0_1"/>
<name>B4HBS2_DROPE</name>
<dbReference type="Proteomes" id="UP000008744">
    <property type="component" value="Unassembled WGS sequence"/>
</dbReference>
<sequence length="64" mass="7439">MLQKLGNKQLQEDDGCGDLMLDRHLVMLIDQLLICRMVTSSMRSSAQLRTLSQRKFQDQEMVLQ</sequence>
<evidence type="ECO:0000313" key="1">
    <source>
        <dbReference type="EMBL" id="EDW39487.1"/>
    </source>
</evidence>
<dbReference type="AlphaFoldDB" id="B4HBS2"/>
<accession>B4HBS2</accession>
<keyword evidence="2" id="KW-1185">Reference proteome</keyword>
<protein>
    <submittedName>
        <fullName evidence="1">GL24562</fullName>
    </submittedName>
</protein>
<gene>
    <name evidence="1" type="primary">Dper\GL24562</name>
    <name evidence="1" type="ORF">Dper_GL24562</name>
</gene>
<proteinExistence type="predicted"/>